<gene>
    <name evidence="1" type="ORF">FB45DRAFT_888846</name>
</gene>
<evidence type="ECO:0000313" key="1">
    <source>
        <dbReference type="EMBL" id="KAJ7650808.1"/>
    </source>
</evidence>
<accession>A0AAD7CK24</accession>
<name>A0AAD7CK24_9AGAR</name>
<dbReference type="EMBL" id="JARKIF010000001">
    <property type="protein sequence ID" value="KAJ7650808.1"/>
    <property type="molecule type" value="Genomic_DNA"/>
</dbReference>
<organism evidence="1 2">
    <name type="scientific">Roridomyces roridus</name>
    <dbReference type="NCBI Taxonomy" id="1738132"/>
    <lineage>
        <taxon>Eukaryota</taxon>
        <taxon>Fungi</taxon>
        <taxon>Dikarya</taxon>
        <taxon>Basidiomycota</taxon>
        <taxon>Agaricomycotina</taxon>
        <taxon>Agaricomycetes</taxon>
        <taxon>Agaricomycetidae</taxon>
        <taxon>Agaricales</taxon>
        <taxon>Marasmiineae</taxon>
        <taxon>Mycenaceae</taxon>
        <taxon>Roridomyces</taxon>
    </lineage>
</organism>
<protein>
    <recommendedName>
        <fullName evidence="3">F-box domain-containing protein</fullName>
    </recommendedName>
</protein>
<proteinExistence type="predicted"/>
<dbReference type="Proteomes" id="UP001221142">
    <property type="component" value="Unassembled WGS sequence"/>
</dbReference>
<dbReference type="AlphaFoldDB" id="A0AAD7CK24"/>
<evidence type="ECO:0000313" key="2">
    <source>
        <dbReference type="Proteomes" id="UP001221142"/>
    </source>
</evidence>
<sequence length="481" mass="53894">MDSLPEELLDRICSFSDRDWQELCTAMHISSRLRRVASSYLLSLLDISQSDVQAGTVKLVLSHAFQLVVFVGHICPIQTLECQNLAEDDIRRLARILGATTLIPNILIYEGLDWRHTHLRRPLALDLLTHLPQTATDTLLIVSDNSTYVSHPRTLPKWSPSGHHSMRARLVHLFWAVIDWGTFGRLIPRARITQTRILQDLHPDHLYFDDWIHIQRLPENHTLVAFKCSAPWGQGPFTIKHLPGITESVYSAFFASLDLQFKSLAVKPESNVMLSDFAAFVARQENLRILTCAPNSFRPSSLVSASPVHPHLASKITHLSAPASYIPHLLPLAPNVERIYVTPVLDHVAYCTALEAIARLPGLPDLALSLTFDLTSTYLPWQIGETIDIDDAPEARLHRVGHLMLCTTGSARYTTSTIRALTPWLGRFPDLQRLSFAENAMEAMETEQLLRTSEAIAAVCPGMSGPRDVVFHITEEESMPA</sequence>
<keyword evidence="2" id="KW-1185">Reference proteome</keyword>
<evidence type="ECO:0008006" key="3">
    <source>
        <dbReference type="Google" id="ProtNLM"/>
    </source>
</evidence>
<comment type="caution">
    <text evidence="1">The sequence shown here is derived from an EMBL/GenBank/DDBJ whole genome shotgun (WGS) entry which is preliminary data.</text>
</comment>
<reference evidence="1" key="1">
    <citation type="submission" date="2023-03" db="EMBL/GenBank/DDBJ databases">
        <title>Massive genome expansion in bonnet fungi (Mycena s.s.) driven by repeated elements and novel gene families across ecological guilds.</title>
        <authorList>
            <consortium name="Lawrence Berkeley National Laboratory"/>
            <person name="Harder C.B."/>
            <person name="Miyauchi S."/>
            <person name="Viragh M."/>
            <person name="Kuo A."/>
            <person name="Thoen E."/>
            <person name="Andreopoulos B."/>
            <person name="Lu D."/>
            <person name="Skrede I."/>
            <person name="Drula E."/>
            <person name="Henrissat B."/>
            <person name="Morin E."/>
            <person name="Kohler A."/>
            <person name="Barry K."/>
            <person name="LaButti K."/>
            <person name="Morin E."/>
            <person name="Salamov A."/>
            <person name="Lipzen A."/>
            <person name="Mereny Z."/>
            <person name="Hegedus B."/>
            <person name="Baldrian P."/>
            <person name="Stursova M."/>
            <person name="Weitz H."/>
            <person name="Taylor A."/>
            <person name="Grigoriev I.V."/>
            <person name="Nagy L.G."/>
            <person name="Martin F."/>
            <person name="Kauserud H."/>
        </authorList>
    </citation>
    <scope>NUCLEOTIDE SEQUENCE</scope>
    <source>
        <strain evidence="1">9284</strain>
    </source>
</reference>